<dbReference type="GeneID" id="28852820"/>
<gene>
    <name evidence="2" type="ORF">VFPPC_10455</name>
</gene>
<feature type="signal peptide" evidence="1">
    <location>
        <begin position="1"/>
        <end position="19"/>
    </location>
</feature>
<feature type="chain" id="PRO_5008101194" evidence="1">
    <location>
        <begin position="20"/>
        <end position="329"/>
    </location>
</feature>
<dbReference type="AlphaFoldDB" id="A0A179F1Q1"/>
<dbReference type="EMBL" id="LSBJ02000011">
    <property type="protein sequence ID" value="OAQ59396.1"/>
    <property type="molecule type" value="Genomic_DNA"/>
</dbReference>
<dbReference type="KEGG" id="pchm:VFPPC_10455"/>
<proteinExistence type="predicted"/>
<accession>A0A179F1Q1</accession>
<dbReference type="Proteomes" id="UP000078397">
    <property type="component" value="Unassembled WGS sequence"/>
</dbReference>
<comment type="caution">
    <text evidence="2">The sequence shown here is derived from an EMBL/GenBank/DDBJ whole genome shotgun (WGS) entry which is preliminary data.</text>
</comment>
<keyword evidence="3" id="KW-1185">Reference proteome</keyword>
<evidence type="ECO:0000313" key="2">
    <source>
        <dbReference type="EMBL" id="OAQ59396.1"/>
    </source>
</evidence>
<evidence type="ECO:0000313" key="3">
    <source>
        <dbReference type="Proteomes" id="UP000078397"/>
    </source>
</evidence>
<name>A0A179F1Q1_METCM</name>
<keyword evidence="1" id="KW-0732">Signal</keyword>
<dbReference type="OrthoDB" id="2251794at2759"/>
<protein>
    <submittedName>
        <fullName evidence="2">NLP/P60 protein</fullName>
    </submittedName>
</protein>
<sequence>MHLAILALSVALGMPLVDAYPIKGSNVNCRSGPGTNFPVVKQYQLGQNVQVTCQARGESVSGDTLWDKTSDGCYVADWYVQTGTSNMVTGACDAGGSGGGYPINDNDVNCRSGPGTSFGVVKQYKKGEKVQLSCQTQGETISGDSLWDKTTDGCFVADYYVQTGTSKMVTGQCAGTTPPPPPGGGSGNLPGLNSVQTGHARAIIAQTKKQGLGRQGCEAAIATGLTESGLRILANNVVPASLKYPHDGMGSDHDSVGIFQQRAMYYTDIGCDMDAACSASSFFKGMTAIKGWQTMDVAKLCQAVQRSAVPDAYKKYVGAAASICAAGGS</sequence>
<dbReference type="RefSeq" id="XP_018137420.1">
    <property type="nucleotide sequence ID" value="XM_018288826.1"/>
</dbReference>
<dbReference type="Gene3D" id="2.30.30.40">
    <property type="entry name" value="SH3 Domains"/>
    <property type="match status" value="2"/>
</dbReference>
<reference evidence="2 3" key="1">
    <citation type="journal article" date="2016" name="PLoS Pathog.">
        <title>Biosynthesis of antibiotic leucinostatins in bio-control fungus Purpureocillium lilacinum and their inhibition on phytophthora revealed by genome mining.</title>
        <authorList>
            <person name="Wang G."/>
            <person name="Liu Z."/>
            <person name="Lin R."/>
            <person name="Li E."/>
            <person name="Mao Z."/>
            <person name="Ling J."/>
            <person name="Yang Y."/>
            <person name="Yin W.B."/>
            <person name="Xie B."/>
        </authorList>
    </citation>
    <scope>NUCLEOTIDE SEQUENCE [LARGE SCALE GENOMIC DNA]</scope>
    <source>
        <strain evidence="2">170</strain>
    </source>
</reference>
<evidence type="ECO:0000256" key="1">
    <source>
        <dbReference type="SAM" id="SignalP"/>
    </source>
</evidence>
<organism evidence="2 3">
    <name type="scientific">Pochonia chlamydosporia 170</name>
    <dbReference type="NCBI Taxonomy" id="1380566"/>
    <lineage>
        <taxon>Eukaryota</taxon>
        <taxon>Fungi</taxon>
        <taxon>Dikarya</taxon>
        <taxon>Ascomycota</taxon>
        <taxon>Pezizomycotina</taxon>
        <taxon>Sordariomycetes</taxon>
        <taxon>Hypocreomycetidae</taxon>
        <taxon>Hypocreales</taxon>
        <taxon>Clavicipitaceae</taxon>
        <taxon>Pochonia</taxon>
    </lineage>
</organism>